<evidence type="ECO:0000256" key="4">
    <source>
        <dbReference type="PROSITE-ProRule" id="PRU00221"/>
    </source>
</evidence>
<dbReference type="Pfam" id="PF00400">
    <property type="entry name" value="WD40"/>
    <property type="match status" value="4"/>
</dbReference>
<dbReference type="PANTHER" id="PTHR19862:SF14">
    <property type="entry name" value="WD REPEAT-CONTAINING PROTEIN 48"/>
    <property type="match status" value="1"/>
</dbReference>
<dbReference type="PROSITE" id="PS50294">
    <property type="entry name" value="WD_REPEATS_REGION"/>
    <property type="match status" value="3"/>
</dbReference>
<evidence type="ECO:0000313" key="7">
    <source>
        <dbReference type="Proteomes" id="UP001214603"/>
    </source>
</evidence>
<dbReference type="PROSITE" id="PS00678">
    <property type="entry name" value="WD_REPEATS_1"/>
    <property type="match status" value="2"/>
</dbReference>
<feature type="repeat" description="WD" evidence="4">
    <location>
        <begin position="186"/>
        <end position="227"/>
    </location>
</feature>
<reference evidence="6" key="1">
    <citation type="submission" date="2023-03" db="EMBL/GenBank/DDBJ databases">
        <title>Mating type loci evolution in Malassezia.</title>
        <authorList>
            <person name="Coelho M.A."/>
        </authorList>
    </citation>
    <scope>NUCLEOTIDE SEQUENCE</scope>
    <source>
        <strain evidence="6">CBS 7876</strain>
    </source>
</reference>
<sequence length="1007" mass="110253">MEAEPATRAPQWNSLRRVSYTLPSLISVEDDPRHRYLPDAAHSQSYALPVLDWTTPKVRQPLGSALHVQLREPSGSSSRPLPARELYPRHIRPVTALATAPQPGALRDASAGHTELLYSAGCDGLVCAWQLGMGAPQFRQSVRAHDNWISSMVLCNQDQTVVTGSSDCTVKAWSPHLDGGATLHELGTHADFVKDLALAASADWIVSAALDANVCLWDLRQGRKAPMWHARCPASIYATGSNRSGSVIATGGVDRIVRGWDPRTRDSTFELVGHQDNVRTLAVAPNGRYILSGSADTTLRLWDVGEQRCLHTFTHHNSSIWSLYTEHETLATFFSGDRDGYLCKVHWDHSADPVQAECVLLAREQASDGQDAPRPAAVQSIVADQEHIWTSNAKTPSLHCWRNLAPYAQRAAMASARGTMHGVPMAHCINLKPTETWSALAAAGLGELAQDVTHSPTATRFAPSDDLVERALARLPPEQQAEMERHLAYTSRLVTEEAAPLDAEPKHEIRGYHGVLRALILNDRIHALSIDTGGIVALWNIAGAACIGTFDVDRVRSAGLEQHLHRQPMLNGNVYPWRPQDTPSDTLAMVQSLIEGDAVVPPWCSLDTSTGELTVHLEQDKVWAAEVYVEDLFRTPYDRPRGGWNEERTYIGACVLRNLFMQLNSAEALLRPAGDAGTPWLLRWLEERQGSPEALVEAPLAQVLPPALLAYAAPNETIWSVLAGMTGSVTLASQTSPAVYNASCDSPTPPLVHVLMKMLRGVQSSATSPTSPPTSPSKSSSDEGTSSASRFGLRRVTPTRKHEKPAPRPAEPHPMNQHVQILRGLLSGPLRDVPPVQNTPRIALSDSTLVSISHDLASSEHQKLGYRGRVGQVARDAPLLELLAPPWLLELLLNARQQDQTQQRLPVIAEAWNSPSGDVRQLPELPPKERQFNVGRMVRAARIATYVQGLLQEAGAPLPPAPATPTDACVEILCNGQPLSQFTTLAQCQRHYWKSSSTIRLQYRRRT</sequence>
<protein>
    <recommendedName>
        <fullName evidence="8">WD repeat-containing protein 48</fullName>
    </recommendedName>
</protein>
<dbReference type="GO" id="GO:0000724">
    <property type="term" value="P:double-strand break repair via homologous recombination"/>
    <property type="evidence" value="ECO:0007669"/>
    <property type="project" value="TreeGrafter"/>
</dbReference>
<feature type="compositionally biased region" description="Low complexity" evidence="5">
    <location>
        <begin position="776"/>
        <end position="789"/>
    </location>
</feature>
<dbReference type="CDD" id="cd00200">
    <property type="entry name" value="WD40"/>
    <property type="match status" value="1"/>
</dbReference>
<keyword evidence="3" id="KW-0677">Repeat</keyword>
<dbReference type="InterPro" id="IPR001680">
    <property type="entry name" value="WD40_rpt"/>
</dbReference>
<dbReference type="PRINTS" id="PR00320">
    <property type="entry name" value="GPROTEINBRPT"/>
</dbReference>
<proteinExistence type="inferred from homology"/>
<evidence type="ECO:0000256" key="1">
    <source>
        <dbReference type="ARBA" id="ARBA00006917"/>
    </source>
</evidence>
<dbReference type="PROSITE" id="PS50082">
    <property type="entry name" value="WD_REPEATS_2"/>
    <property type="match status" value="3"/>
</dbReference>
<dbReference type="AlphaFoldDB" id="A0AAF0DZQ3"/>
<accession>A0AAF0DZQ3</accession>
<dbReference type="InterPro" id="IPR020472">
    <property type="entry name" value="WD40_PAC1"/>
</dbReference>
<dbReference type="EMBL" id="CP119935">
    <property type="protein sequence ID" value="WFD02520.1"/>
    <property type="molecule type" value="Genomic_DNA"/>
</dbReference>
<comment type="similarity">
    <text evidence="1">Belongs to the WD repeat WDR48 family.</text>
</comment>
<dbReference type="Gene3D" id="2.130.10.10">
    <property type="entry name" value="YVTN repeat-like/Quinoprotein amine dehydrogenase"/>
    <property type="match status" value="2"/>
</dbReference>
<dbReference type="PANTHER" id="PTHR19862">
    <property type="entry name" value="WD REPEAT-CONTAINING PROTEIN 48"/>
    <property type="match status" value="1"/>
</dbReference>
<dbReference type="SMART" id="SM00320">
    <property type="entry name" value="WD40"/>
    <property type="match status" value="7"/>
</dbReference>
<feature type="region of interest" description="Disordered" evidence="5">
    <location>
        <begin position="762"/>
        <end position="816"/>
    </location>
</feature>
<organism evidence="6 7">
    <name type="scientific">Malassezia obtusa</name>
    <dbReference type="NCBI Taxonomy" id="76774"/>
    <lineage>
        <taxon>Eukaryota</taxon>
        <taxon>Fungi</taxon>
        <taxon>Dikarya</taxon>
        <taxon>Basidiomycota</taxon>
        <taxon>Ustilaginomycotina</taxon>
        <taxon>Malasseziomycetes</taxon>
        <taxon>Malasseziales</taxon>
        <taxon>Malasseziaceae</taxon>
        <taxon>Malassezia</taxon>
    </lineage>
</organism>
<evidence type="ECO:0000313" key="6">
    <source>
        <dbReference type="EMBL" id="WFD02520.1"/>
    </source>
</evidence>
<dbReference type="InterPro" id="IPR051246">
    <property type="entry name" value="WDR48"/>
</dbReference>
<dbReference type="InterPro" id="IPR021772">
    <property type="entry name" value="WDR48/Bun107"/>
</dbReference>
<feature type="repeat" description="WD" evidence="4">
    <location>
        <begin position="271"/>
        <end position="312"/>
    </location>
</feature>
<gene>
    <name evidence="6" type="ORF">MOBT1_001204</name>
</gene>
<evidence type="ECO:0000256" key="2">
    <source>
        <dbReference type="ARBA" id="ARBA00022574"/>
    </source>
</evidence>
<dbReference type="InterPro" id="IPR036322">
    <property type="entry name" value="WD40_repeat_dom_sf"/>
</dbReference>
<evidence type="ECO:0008006" key="8">
    <source>
        <dbReference type="Google" id="ProtNLM"/>
    </source>
</evidence>
<dbReference type="Proteomes" id="UP001214603">
    <property type="component" value="Chromosome 2"/>
</dbReference>
<evidence type="ECO:0000256" key="3">
    <source>
        <dbReference type="ARBA" id="ARBA00022737"/>
    </source>
</evidence>
<dbReference type="Pfam" id="PF11816">
    <property type="entry name" value="DUF3337"/>
    <property type="match status" value="1"/>
</dbReference>
<evidence type="ECO:0000256" key="5">
    <source>
        <dbReference type="SAM" id="MobiDB-lite"/>
    </source>
</evidence>
<keyword evidence="2 4" id="KW-0853">WD repeat</keyword>
<name>A0AAF0DZQ3_9BASI</name>
<keyword evidence="7" id="KW-1185">Reference proteome</keyword>
<dbReference type="InterPro" id="IPR019775">
    <property type="entry name" value="WD40_repeat_CS"/>
</dbReference>
<dbReference type="SUPFAM" id="SSF50978">
    <property type="entry name" value="WD40 repeat-like"/>
    <property type="match status" value="1"/>
</dbReference>
<dbReference type="GO" id="GO:0043130">
    <property type="term" value="F:ubiquitin binding"/>
    <property type="evidence" value="ECO:0007669"/>
    <property type="project" value="TreeGrafter"/>
</dbReference>
<dbReference type="InterPro" id="IPR015943">
    <property type="entry name" value="WD40/YVTN_repeat-like_dom_sf"/>
</dbReference>
<feature type="repeat" description="WD" evidence="4">
    <location>
        <begin position="142"/>
        <end position="174"/>
    </location>
</feature>